<dbReference type="InterPro" id="IPR024775">
    <property type="entry name" value="DinB-like"/>
</dbReference>
<evidence type="ECO:0000259" key="1">
    <source>
        <dbReference type="Pfam" id="PF12867"/>
    </source>
</evidence>
<reference evidence="2 3" key="1">
    <citation type="submission" date="2020-08" db="EMBL/GenBank/DDBJ databases">
        <title>Adhaeribacter dokdonensis sp. nov., isolated from the rhizosphere of Elymus tsukushiensis, a plant native to the Dokdo Islands, Republic of Korea.</title>
        <authorList>
            <person name="Ghim S.Y."/>
        </authorList>
    </citation>
    <scope>NUCLEOTIDE SEQUENCE [LARGE SCALE GENOMIC DNA]</scope>
    <source>
        <strain evidence="2 3">KUDC8001</strain>
    </source>
</reference>
<protein>
    <submittedName>
        <fullName evidence="2">DinB family protein</fullName>
    </submittedName>
</protein>
<name>A0A7L7LFG2_9BACT</name>
<dbReference type="Proteomes" id="UP000514509">
    <property type="component" value="Chromosome"/>
</dbReference>
<dbReference type="EMBL" id="CP055153">
    <property type="protein sequence ID" value="QMU31588.1"/>
    <property type="molecule type" value="Genomic_DNA"/>
</dbReference>
<dbReference type="Pfam" id="PF12867">
    <property type="entry name" value="DinB_2"/>
    <property type="match status" value="1"/>
</dbReference>
<dbReference type="AlphaFoldDB" id="A0A7L7LFG2"/>
<dbReference type="Gene3D" id="1.20.120.450">
    <property type="entry name" value="dinb family like domain"/>
    <property type="match status" value="1"/>
</dbReference>
<dbReference type="SUPFAM" id="SSF109854">
    <property type="entry name" value="DinB/YfiT-like putative metalloenzymes"/>
    <property type="match status" value="1"/>
</dbReference>
<keyword evidence="3" id="KW-1185">Reference proteome</keyword>
<sequence>MVADFTFTIDIWLAELEQYTLDQLLIKPSPENWSMGQVYVHLLDATAFFMEQVKACLITNSHAAEEAAPVAKLMFQNNSFPDAVLEGPSSNAHTPQPASKEQLTRDLIALKSEITQLGILLQSSEITGKTKHPGLKYFNAQEWLQFAEIHFRHHLRQKQRIDDFLNRTAAF</sequence>
<accession>A0A7L7LFG2</accession>
<dbReference type="KEGG" id="add:HUW48_16325"/>
<proteinExistence type="predicted"/>
<gene>
    <name evidence="2" type="ORF">HUW48_16325</name>
</gene>
<evidence type="ECO:0000313" key="2">
    <source>
        <dbReference type="EMBL" id="QMU31588.1"/>
    </source>
</evidence>
<feature type="domain" description="DinB-like" evidence="1">
    <location>
        <begin position="7"/>
        <end position="157"/>
    </location>
</feature>
<organism evidence="2 3">
    <name type="scientific">Adhaeribacter radiodurans</name>
    <dbReference type="NCBI Taxonomy" id="2745197"/>
    <lineage>
        <taxon>Bacteria</taxon>
        <taxon>Pseudomonadati</taxon>
        <taxon>Bacteroidota</taxon>
        <taxon>Cytophagia</taxon>
        <taxon>Cytophagales</taxon>
        <taxon>Hymenobacteraceae</taxon>
        <taxon>Adhaeribacter</taxon>
    </lineage>
</organism>
<evidence type="ECO:0000313" key="3">
    <source>
        <dbReference type="Proteomes" id="UP000514509"/>
    </source>
</evidence>
<dbReference type="InterPro" id="IPR034660">
    <property type="entry name" value="DinB/YfiT-like"/>
</dbReference>